<gene>
    <name evidence="3" type="ORF">JETT_1935</name>
</gene>
<comment type="similarity">
    <text evidence="1">Belongs to the peptidase C56 family.</text>
</comment>
<dbReference type="Gene3D" id="3.40.50.880">
    <property type="match status" value="1"/>
</dbReference>
<dbReference type="InterPro" id="IPR002818">
    <property type="entry name" value="DJ-1/PfpI"/>
</dbReference>
<proteinExistence type="inferred from homology"/>
<protein>
    <submittedName>
        <fullName evidence="3">ThiJ/PfpI family protein</fullName>
    </submittedName>
</protein>
<dbReference type="PANTHER" id="PTHR42733">
    <property type="entry name" value="DJ-1 PROTEIN"/>
    <property type="match status" value="1"/>
</dbReference>
<dbReference type="NCBIfam" id="TIGR01382">
    <property type="entry name" value="PfpI"/>
    <property type="match status" value="1"/>
</dbReference>
<comment type="caution">
    <text evidence="3">The sequence shown here is derived from an EMBL/GenBank/DDBJ whole genome shotgun (WGS) entry which is preliminary data.</text>
</comment>
<dbReference type="EMBL" id="SULG01000036">
    <property type="protein sequence ID" value="TLD41780.1"/>
    <property type="molecule type" value="Genomic_DNA"/>
</dbReference>
<dbReference type="InterPro" id="IPR029062">
    <property type="entry name" value="Class_I_gatase-like"/>
</dbReference>
<evidence type="ECO:0000259" key="2">
    <source>
        <dbReference type="Pfam" id="PF01965"/>
    </source>
</evidence>
<dbReference type="CDD" id="cd03134">
    <property type="entry name" value="GATase1_PfpI_like"/>
    <property type="match status" value="1"/>
</dbReference>
<dbReference type="PANTHER" id="PTHR42733:SF13">
    <property type="entry name" value="DJ-1_PFPI DOMAIN-CONTAINING PROTEIN"/>
    <property type="match status" value="1"/>
</dbReference>
<evidence type="ECO:0000256" key="1">
    <source>
        <dbReference type="ARBA" id="ARBA00008542"/>
    </source>
</evidence>
<dbReference type="Pfam" id="PF01965">
    <property type="entry name" value="DJ-1_PfpI"/>
    <property type="match status" value="1"/>
</dbReference>
<organism evidence="3 4">
    <name type="scientific">Candidatus Jettenia ecosi</name>
    <dbReference type="NCBI Taxonomy" id="2494326"/>
    <lineage>
        <taxon>Bacteria</taxon>
        <taxon>Pseudomonadati</taxon>
        <taxon>Planctomycetota</taxon>
        <taxon>Candidatus Brocadiia</taxon>
        <taxon>Candidatus Brocadiales</taxon>
        <taxon>Candidatus Brocadiaceae</taxon>
        <taxon>Candidatus Jettenia</taxon>
    </lineage>
</organism>
<evidence type="ECO:0000313" key="4">
    <source>
        <dbReference type="Proteomes" id="UP000319783"/>
    </source>
</evidence>
<dbReference type="PROSITE" id="PS51276">
    <property type="entry name" value="PEPTIDASE_C56_PFPI"/>
    <property type="match status" value="1"/>
</dbReference>
<dbReference type="Proteomes" id="UP000319783">
    <property type="component" value="Unassembled WGS sequence"/>
</dbReference>
<sequence length="170" mass="19244">MKIAVLIEDHYQILEVWYPYLRLREEGIETVFVGTGTKKAYESKEGYPAQEELSIKNINIHDFEGVIIPGGYAPDILRRYEEINTFVRTMHQKGKLVAAICHAGWVLVSAGILKGKKVTCFYAIKDDVVNAGAEFLDKEVVVDGNLITSRNPFDLPAFCAQIVKFLKQHR</sequence>
<dbReference type="SUPFAM" id="SSF52317">
    <property type="entry name" value="Class I glutamine amidotransferase-like"/>
    <property type="match status" value="1"/>
</dbReference>
<evidence type="ECO:0000313" key="3">
    <source>
        <dbReference type="EMBL" id="TLD41780.1"/>
    </source>
</evidence>
<reference evidence="3 4" key="1">
    <citation type="submission" date="2019-04" db="EMBL/GenBank/DDBJ databases">
        <title>Genome of a novel bacterium Candidatus Jettenia ecosi reconstructed from metagenome of an anammox bioreactor.</title>
        <authorList>
            <person name="Mardanov A.V."/>
            <person name="Beletsky A.V."/>
            <person name="Ravin N.V."/>
            <person name="Botchkova E.A."/>
            <person name="Litti Y.V."/>
            <person name="Nozhevnikova A.N."/>
        </authorList>
    </citation>
    <scope>NUCLEOTIDE SEQUENCE [LARGE SCALE GENOMIC DNA]</scope>
    <source>
        <strain evidence="3">J2</strain>
    </source>
</reference>
<dbReference type="InterPro" id="IPR006286">
    <property type="entry name" value="C56_PfpI-like"/>
</dbReference>
<accession>A0A533QMH8</accession>
<name>A0A533QMH8_9BACT</name>
<feature type="domain" description="DJ-1/PfpI" evidence="2">
    <location>
        <begin position="1"/>
        <end position="164"/>
    </location>
</feature>
<dbReference type="AlphaFoldDB" id="A0A533QMH8"/>